<evidence type="ECO:0000313" key="4">
    <source>
        <dbReference type="EMBL" id="XCD05299.1"/>
    </source>
</evidence>
<dbReference type="EMBL" id="PP511496">
    <property type="protein sequence ID" value="XCD04705.1"/>
    <property type="molecule type" value="Genomic_DNA"/>
</dbReference>
<sequence length="78" mass="8660">MDQNIKDSIDKIVDQSAKTKVGKHRLILWIVVVLALVLFGFFCSCSSSHRVMQSASTFKVGDSVVTTIIYQQNGSLKK</sequence>
<dbReference type="EMBL" id="PP511542">
    <property type="protein sequence ID" value="XCD05299.1"/>
    <property type="molecule type" value="Genomic_DNA"/>
</dbReference>
<organism evidence="6">
    <name type="scientific">Dulem virus 210</name>
    <dbReference type="NCBI Taxonomy" id="3145687"/>
    <lineage>
        <taxon>Viruses</taxon>
        <taxon>Monodnaviria</taxon>
        <taxon>Sangervirae</taxon>
        <taxon>Phixviricota</taxon>
        <taxon>Malgrandaviricetes</taxon>
        <taxon>Petitvirales</taxon>
        <taxon>Microviridae</taxon>
        <taxon>Microvirus</taxon>
    </lineage>
</organism>
<keyword evidence="1" id="KW-0472">Membrane</keyword>
<evidence type="ECO:0000313" key="2">
    <source>
        <dbReference type="EMBL" id="XCD03947.1"/>
    </source>
</evidence>
<evidence type="ECO:0000256" key="1">
    <source>
        <dbReference type="SAM" id="Phobius"/>
    </source>
</evidence>
<evidence type="ECO:0000313" key="6">
    <source>
        <dbReference type="EMBL" id="XCD06899.1"/>
    </source>
</evidence>
<protein>
    <recommendedName>
        <fullName evidence="7">HlyD family secretion protein</fullName>
    </recommendedName>
</protein>
<keyword evidence="1" id="KW-1133">Transmembrane helix</keyword>
<feature type="transmembrane region" description="Helical" evidence="1">
    <location>
        <begin position="26"/>
        <end position="45"/>
    </location>
</feature>
<evidence type="ECO:0000313" key="3">
    <source>
        <dbReference type="EMBL" id="XCD04705.1"/>
    </source>
</evidence>
<dbReference type="EMBL" id="PP511663">
    <property type="protein sequence ID" value="XCD06371.1"/>
    <property type="molecule type" value="Genomic_DNA"/>
</dbReference>
<dbReference type="EMBL" id="PP511404">
    <property type="protein sequence ID" value="XCD03947.1"/>
    <property type="molecule type" value="Genomic_DNA"/>
</dbReference>
<dbReference type="EMBL" id="PP511725">
    <property type="protein sequence ID" value="XCD06899.1"/>
    <property type="molecule type" value="Genomic_DNA"/>
</dbReference>
<keyword evidence="1" id="KW-0812">Transmembrane</keyword>
<reference evidence="6" key="1">
    <citation type="submission" date="2024-03" db="EMBL/GenBank/DDBJ databases">
        <title>Diverse circular DNA viruses in blood, oral, and fecal samples of captive lemurs.</title>
        <authorList>
            <person name="Paietta E.N."/>
            <person name="Kraberger S."/>
            <person name="Lund M.C."/>
            <person name="Custer J.M."/>
            <person name="Vargas K.M."/>
            <person name="Ehmke E.E."/>
            <person name="Yoder A.D."/>
            <person name="Varsani A."/>
        </authorList>
    </citation>
    <scope>NUCLEOTIDE SEQUENCE</scope>
    <source>
        <strain evidence="2">Duke_21_54</strain>
        <strain evidence="3">Duke_24FF_1012</strain>
        <strain evidence="4">Duke_24FS_62</strain>
        <strain evidence="5">Duke_25FS_79</strain>
        <strain evidence="6">Duke_26_46</strain>
    </source>
</reference>
<evidence type="ECO:0008006" key="7">
    <source>
        <dbReference type="Google" id="ProtNLM"/>
    </source>
</evidence>
<proteinExistence type="predicted"/>
<evidence type="ECO:0000313" key="5">
    <source>
        <dbReference type="EMBL" id="XCD06371.1"/>
    </source>
</evidence>
<accession>A0AAU8B5W2</accession>
<name>A0AAU8B5W2_9VIRU</name>